<reference evidence="1 2" key="1">
    <citation type="submission" date="2020-02" db="EMBL/GenBank/DDBJ databases">
        <title>Draft genome sequence of two Spirosoma agri KCTC 52727 and Spirosoma terrae KCTC 52035.</title>
        <authorList>
            <person name="Rojas J."/>
            <person name="Ambika Manirajan B."/>
            <person name="Suarez C."/>
            <person name="Ratering S."/>
            <person name="Schnell S."/>
        </authorList>
    </citation>
    <scope>NUCLEOTIDE SEQUENCE [LARGE SCALE GENOMIC DNA]</scope>
    <source>
        <strain evidence="1 2">KCTC 52035</strain>
    </source>
</reference>
<name>A0A6L9L4X6_9BACT</name>
<proteinExistence type="predicted"/>
<evidence type="ECO:0000313" key="1">
    <source>
        <dbReference type="EMBL" id="NDU95636.1"/>
    </source>
</evidence>
<keyword evidence="2" id="KW-1185">Reference proteome</keyword>
<gene>
    <name evidence="1" type="ORF">GK108_12195</name>
</gene>
<dbReference type="EMBL" id="JAAFZH010000004">
    <property type="protein sequence ID" value="NDU95636.1"/>
    <property type="molecule type" value="Genomic_DNA"/>
</dbReference>
<protein>
    <submittedName>
        <fullName evidence="1">Uncharacterized protein</fullName>
    </submittedName>
</protein>
<dbReference type="Proteomes" id="UP000474175">
    <property type="component" value="Unassembled WGS sequence"/>
</dbReference>
<organism evidence="1 2">
    <name type="scientific">Spirosoma terrae</name>
    <dbReference type="NCBI Taxonomy" id="1968276"/>
    <lineage>
        <taxon>Bacteria</taxon>
        <taxon>Pseudomonadati</taxon>
        <taxon>Bacteroidota</taxon>
        <taxon>Cytophagia</taxon>
        <taxon>Cytophagales</taxon>
        <taxon>Cytophagaceae</taxon>
        <taxon>Spirosoma</taxon>
    </lineage>
</organism>
<dbReference type="AlphaFoldDB" id="A0A6L9L4X6"/>
<comment type="caution">
    <text evidence="1">The sequence shown here is derived from an EMBL/GenBank/DDBJ whole genome shotgun (WGS) entry which is preliminary data.</text>
</comment>
<sequence length="119" mass="13684">MISFTESALGIDPVDWPAKLETPLSEQDDWSEITCLAANWFYCAVGSMDYRIPRGYYGRGVPDDKQLRELGQHFTNACFDAYTEIVRNRPDYFADKVNQAKQILTNIQIRSQKILKDAE</sequence>
<dbReference type="RefSeq" id="WP_163948052.1">
    <property type="nucleotide sequence ID" value="NZ_JAAFZH010000004.1"/>
</dbReference>
<accession>A0A6L9L4X6</accession>
<evidence type="ECO:0000313" key="2">
    <source>
        <dbReference type="Proteomes" id="UP000474175"/>
    </source>
</evidence>